<comment type="caution">
    <text evidence="1">The sequence shown here is derived from an EMBL/GenBank/DDBJ whole genome shotgun (WGS) entry which is preliminary data.</text>
</comment>
<keyword evidence="2" id="KW-1185">Reference proteome</keyword>
<dbReference type="GO" id="GO:0061630">
    <property type="term" value="F:ubiquitin protein ligase activity"/>
    <property type="evidence" value="ECO:0007669"/>
    <property type="project" value="TreeGrafter"/>
</dbReference>
<dbReference type="Gramene" id="GBG71448">
    <property type="protein sequence ID" value="GBG71448"/>
    <property type="gene ID" value="CBR_g8866"/>
</dbReference>
<dbReference type="Pfam" id="PF09814">
    <property type="entry name" value="HECT_2"/>
    <property type="match status" value="2"/>
</dbReference>
<dbReference type="InterPro" id="IPR019193">
    <property type="entry name" value="UBQ-conj_enz_E2-bd_prot"/>
</dbReference>
<dbReference type="PANTHER" id="PTHR31531:SF2">
    <property type="entry name" value="E3 UBIQUITIN-PROTEIN LIGASE E3D"/>
    <property type="match status" value="1"/>
</dbReference>
<dbReference type="EMBL" id="BFEA01000146">
    <property type="protein sequence ID" value="GBG71448.1"/>
    <property type="molecule type" value="Genomic_DNA"/>
</dbReference>
<dbReference type="STRING" id="69332.A0A388KN66"/>
<gene>
    <name evidence="1" type="ORF">CBR_g8866</name>
</gene>
<protein>
    <submittedName>
        <fullName evidence="1">Uncharacterized protein</fullName>
    </submittedName>
</protein>
<dbReference type="GO" id="GO:0000209">
    <property type="term" value="P:protein polyubiquitination"/>
    <property type="evidence" value="ECO:0007669"/>
    <property type="project" value="TreeGrafter"/>
</dbReference>
<dbReference type="GO" id="GO:0005634">
    <property type="term" value="C:nucleus"/>
    <property type="evidence" value="ECO:0007669"/>
    <property type="project" value="TreeGrafter"/>
</dbReference>
<sequence length="539" mass="58815">MPLLACFRMSRTGAQALSARAKKDDGLMFYCRTCVAPITSNRLRRFLSLPSSDWYEVAESWFCGACCGGGDKAMTMAMQLRSRLAPTPGICLVGRRACVLHMDDVVEQLADNAMDGLMENQEQEGHATHEHHCKIENRAAYSKFACQGAVGERGLLVVPSLSASKSRGAPTEAGEEQEAGLVVLRGQALCSEGSRTDPYSCNEIETGCMDGKNASQVDVQKEELSHVCGGRLLGDEGAGECTRLDGFALTCEGVDKTNDSTSTRPRVDNASTTLNGSEFSRDGVDEIRKWGCHGECCVAEEVENVSPIHVESQAVDDTGSVEALHDDGADDGCASCTEKHKAGSCRLRSDIEGGTECEEGGSPLSDDLGNWWRESGHVCRVVRCWGCHKVIGTYSHKKGPKGLEVLKHRVTTEVESRGDRCVFRWHTLESIFAAEAAAMSAEHGCYRFAVWAFPENGKKQFVILQIVVLNAEAWISTGKSAEPETTKELSLCTEDNKEACELVPVMKLMYRDCLNLADDERSWSGRRSPELGEVAELWE</sequence>
<dbReference type="GO" id="GO:0000151">
    <property type="term" value="C:ubiquitin ligase complex"/>
    <property type="evidence" value="ECO:0007669"/>
    <property type="project" value="TreeGrafter"/>
</dbReference>
<accession>A0A388KN66</accession>
<dbReference type="GO" id="GO:0031624">
    <property type="term" value="F:ubiquitin conjugating enzyme binding"/>
    <property type="evidence" value="ECO:0007669"/>
    <property type="project" value="TreeGrafter"/>
</dbReference>
<evidence type="ECO:0000313" key="1">
    <source>
        <dbReference type="EMBL" id="GBG71448.1"/>
    </source>
</evidence>
<evidence type="ECO:0000313" key="2">
    <source>
        <dbReference type="Proteomes" id="UP000265515"/>
    </source>
</evidence>
<reference evidence="1 2" key="1">
    <citation type="journal article" date="2018" name="Cell">
        <title>The Chara Genome: Secondary Complexity and Implications for Plant Terrestrialization.</title>
        <authorList>
            <person name="Nishiyama T."/>
            <person name="Sakayama H."/>
            <person name="Vries J.D."/>
            <person name="Buschmann H."/>
            <person name="Saint-Marcoux D."/>
            <person name="Ullrich K.K."/>
            <person name="Haas F.B."/>
            <person name="Vanderstraeten L."/>
            <person name="Becker D."/>
            <person name="Lang D."/>
            <person name="Vosolsobe S."/>
            <person name="Rombauts S."/>
            <person name="Wilhelmsson P.K.I."/>
            <person name="Janitza P."/>
            <person name="Kern R."/>
            <person name="Heyl A."/>
            <person name="Rumpler F."/>
            <person name="Villalobos L.I.A.C."/>
            <person name="Clay J.M."/>
            <person name="Skokan R."/>
            <person name="Toyoda A."/>
            <person name="Suzuki Y."/>
            <person name="Kagoshima H."/>
            <person name="Schijlen E."/>
            <person name="Tajeshwar N."/>
            <person name="Catarino B."/>
            <person name="Hetherington A.J."/>
            <person name="Saltykova A."/>
            <person name="Bonnot C."/>
            <person name="Breuninger H."/>
            <person name="Symeonidi A."/>
            <person name="Radhakrishnan G.V."/>
            <person name="Van Nieuwerburgh F."/>
            <person name="Deforce D."/>
            <person name="Chang C."/>
            <person name="Karol K.G."/>
            <person name="Hedrich R."/>
            <person name="Ulvskov P."/>
            <person name="Glockner G."/>
            <person name="Delwiche C.F."/>
            <person name="Petrasek J."/>
            <person name="Van de Peer Y."/>
            <person name="Friml J."/>
            <person name="Beilby M."/>
            <person name="Dolan L."/>
            <person name="Kohara Y."/>
            <person name="Sugano S."/>
            <person name="Fujiyama A."/>
            <person name="Delaux P.-M."/>
            <person name="Quint M."/>
            <person name="TheiBen G."/>
            <person name="Hagemann M."/>
            <person name="Harholt J."/>
            <person name="Dunand C."/>
            <person name="Zachgo S."/>
            <person name="Langdale J."/>
            <person name="Maumus F."/>
            <person name="Straeten D.V.D."/>
            <person name="Gould S.B."/>
            <person name="Rensing S.A."/>
        </authorList>
    </citation>
    <scope>NUCLEOTIDE SEQUENCE [LARGE SCALE GENOMIC DNA]</scope>
    <source>
        <strain evidence="1 2">S276</strain>
    </source>
</reference>
<dbReference type="GO" id="GO:0005829">
    <property type="term" value="C:cytosol"/>
    <property type="evidence" value="ECO:0007669"/>
    <property type="project" value="TreeGrafter"/>
</dbReference>
<dbReference type="OrthoDB" id="781818at2759"/>
<dbReference type="GO" id="GO:0006513">
    <property type="term" value="P:protein monoubiquitination"/>
    <property type="evidence" value="ECO:0007669"/>
    <property type="project" value="TreeGrafter"/>
</dbReference>
<dbReference type="AlphaFoldDB" id="A0A388KN66"/>
<dbReference type="GO" id="GO:0043161">
    <property type="term" value="P:proteasome-mediated ubiquitin-dependent protein catabolic process"/>
    <property type="evidence" value="ECO:0007669"/>
    <property type="project" value="TreeGrafter"/>
</dbReference>
<dbReference type="GO" id="GO:0030332">
    <property type="term" value="F:cyclin binding"/>
    <property type="evidence" value="ECO:0007669"/>
    <property type="project" value="TreeGrafter"/>
</dbReference>
<name>A0A388KN66_CHABU</name>
<dbReference type="Proteomes" id="UP000265515">
    <property type="component" value="Unassembled WGS sequence"/>
</dbReference>
<dbReference type="GO" id="GO:0051865">
    <property type="term" value="P:protein autoubiquitination"/>
    <property type="evidence" value="ECO:0007669"/>
    <property type="project" value="TreeGrafter"/>
</dbReference>
<organism evidence="1 2">
    <name type="scientific">Chara braunii</name>
    <name type="common">Braun's stonewort</name>
    <dbReference type="NCBI Taxonomy" id="69332"/>
    <lineage>
        <taxon>Eukaryota</taxon>
        <taxon>Viridiplantae</taxon>
        <taxon>Streptophyta</taxon>
        <taxon>Charophyceae</taxon>
        <taxon>Charales</taxon>
        <taxon>Characeae</taxon>
        <taxon>Chara</taxon>
    </lineage>
</organism>
<dbReference type="PANTHER" id="PTHR31531">
    <property type="entry name" value="E3 UBIQUITIN-PROTEIN LIGASE E3D FAMILY MEMBER"/>
    <property type="match status" value="1"/>
</dbReference>
<proteinExistence type="predicted"/>